<dbReference type="RefSeq" id="WP_070012378.1">
    <property type="nucleotide sequence ID" value="NZ_LJGS01000042.1"/>
</dbReference>
<comment type="caution">
    <text evidence="2">The sequence shown here is derived from an EMBL/GenBank/DDBJ whole genome shotgun (WGS) entry which is preliminary data.</text>
</comment>
<keyword evidence="3" id="KW-1185">Reference proteome</keyword>
<sequence>MAEIKVGEPHVRPDKAAHVPGVRQGNHQGMYKRQPGHLPDDTSTARRSTGVNSEAKDPILPGMPNLSPA</sequence>
<dbReference type="AlphaFoldDB" id="A0A1E7JUR7"/>
<proteinExistence type="predicted"/>
<feature type="compositionally biased region" description="Basic and acidic residues" evidence="1">
    <location>
        <begin position="1"/>
        <end position="17"/>
    </location>
</feature>
<accession>A0A1E7JUR7</accession>
<dbReference type="Proteomes" id="UP000176087">
    <property type="component" value="Unassembled WGS sequence"/>
</dbReference>
<gene>
    <name evidence="2" type="ORF">AN215_02645</name>
</gene>
<evidence type="ECO:0000256" key="1">
    <source>
        <dbReference type="SAM" id="MobiDB-lite"/>
    </source>
</evidence>
<protein>
    <submittedName>
        <fullName evidence="2">Uncharacterized protein</fullName>
    </submittedName>
</protein>
<reference evidence="2 3" key="1">
    <citation type="journal article" date="2016" name="Front. Microbiol.">
        <title>Comparative Genomics Analysis of Streptomyces Species Reveals Their Adaptation to the Marine Environment and Their Diversity at the Genomic Level.</title>
        <authorList>
            <person name="Tian X."/>
            <person name="Zhang Z."/>
            <person name="Yang T."/>
            <person name="Chen M."/>
            <person name="Li J."/>
            <person name="Chen F."/>
            <person name="Yang J."/>
            <person name="Li W."/>
            <person name="Zhang B."/>
            <person name="Zhang Z."/>
            <person name="Wu J."/>
            <person name="Zhang C."/>
            <person name="Long L."/>
            <person name="Xiao J."/>
        </authorList>
    </citation>
    <scope>NUCLEOTIDE SEQUENCE [LARGE SCALE GENOMIC DNA]</scope>
    <source>
        <strain evidence="2 3">SCSIO 10390</strain>
    </source>
</reference>
<dbReference type="EMBL" id="LJGT01000036">
    <property type="protein sequence ID" value="OEU93690.1"/>
    <property type="molecule type" value="Genomic_DNA"/>
</dbReference>
<dbReference type="STRING" id="933944.AN215_02645"/>
<dbReference type="PATRIC" id="fig|933944.5.peg.2358"/>
<evidence type="ECO:0000313" key="2">
    <source>
        <dbReference type="EMBL" id="OEU93690.1"/>
    </source>
</evidence>
<feature type="region of interest" description="Disordered" evidence="1">
    <location>
        <begin position="1"/>
        <end position="69"/>
    </location>
</feature>
<organism evidence="2 3">
    <name type="scientific">Streptomyces abyssalis</name>
    <dbReference type="NCBI Taxonomy" id="933944"/>
    <lineage>
        <taxon>Bacteria</taxon>
        <taxon>Bacillati</taxon>
        <taxon>Actinomycetota</taxon>
        <taxon>Actinomycetes</taxon>
        <taxon>Kitasatosporales</taxon>
        <taxon>Streptomycetaceae</taxon>
        <taxon>Streptomyces</taxon>
    </lineage>
</organism>
<name>A0A1E7JUR7_9ACTN</name>
<dbReference type="OrthoDB" id="5147872at2"/>
<evidence type="ECO:0000313" key="3">
    <source>
        <dbReference type="Proteomes" id="UP000176087"/>
    </source>
</evidence>